<feature type="binding site" evidence="2">
    <location>
        <position position="61"/>
    </location>
    <ligand>
        <name>Mg(2+)</name>
        <dbReference type="ChEBI" id="CHEBI:18420"/>
        <label>1</label>
    </ligand>
</feature>
<dbReference type="NCBIfam" id="TIGR01379">
    <property type="entry name" value="thiL"/>
    <property type="match status" value="1"/>
</dbReference>
<name>A0A1W2A8V4_9BURK</name>
<dbReference type="SUPFAM" id="SSF56042">
    <property type="entry name" value="PurM C-terminal domain-like"/>
    <property type="match status" value="1"/>
</dbReference>
<dbReference type="STRING" id="1938817.SAMN06296008_10833"/>
<keyword evidence="6" id="KW-1185">Reference proteome</keyword>
<feature type="binding site" evidence="2">
    <location>
        <position position="160"/>
    </location>
    <ligand>
        <name>ATP</name>
        <dbReference type="ChEBI" id="CHEBI:30616"/>
    </ligand>
</feature>
<feature type="binding site" evidence="2">
    <location>
        <position position="136"/>
    </location>
    <ligand>
        <name>Mg(2+)</name>
        <dbReference type="ChEBI" id="CHEBI:18420"/>
        <label>1</label>
    </ligand>
</feature>
<feature type="binding site" evidence="2">
    <location>
        <position position="89"/>
    </location>
    <ligand>
        <name>Mg(2+)</name>
        <dbReference type="ChEBI" id="CHEBI:18420"/>
        <label>4</label>
    </ligand>
</feature>
<dbReference type="UniPathway" id="UPA00060">
    <property type="reaction ID" value="UER00142"/>
</dbReference>
<feature type="binding site" evidence="2">
    <location>
        <position position="89"/>
    </location>
    <ligand>
        <name>Mg(2+)</name>
        <dbReference type="ChEBI" id="CHEBI:18420"/>
        <label>2</label>
    </ligand>
</feature>
<keyword evidence="2" id="KW-0479">Metal-binding</keyword>
<dbReference type="PANTHER" id="PTHR30270:SF0">
    <property type="entry name" value="THIAMINE-MONOPHOSPHATE KINASE"/>
    <property type="match status" value="1"/>
</dbReference>
<evidence type="ECO:0000313" key="5">
    <source>
        <dbReference type="EMBL" id="SMC57084.1"/>
    </source>
</evidence>
<feature type="domain" description="PurM-like C-terminal" evidence="4">
    <location>
        <begin position="216"/>
        <end position="315"/>
    </location>
</feature>
<dbReference type="RefSeq" id="WP_084283687.1">
    <property type="nucleotide sequence ID" value="NZ_FWXJ01000008.1"/>
</dbReference>
<organism evidence="5 6">
    <name type="scientific">Polynucleobacter kasalickyi</name>
    <dbReference type="NCBI Taxonomy" id="1938817"/>
    <lineage>
        <taxon>Bacteria</taxon>
        <taxon>Pseudomonadati</taxon>
        <taxon>Pseudomonadota</taxon>
        <taxon>Betaproteobacteria</taxon>
        <taxon>Burkholderiales</taxon>
        <taxon>Burkholderiaceae</taxon>
        <taxon>Polynucleobacter</taxon>
    </lineage>
</organism>
<comment type="pathway">
    <text evidence="2">Cofactor biosynthesis; thiamine diphosphate biosynthesis; thiamine diphosphate from thiamine phosphate: step 1/1.</text>
</comment>
<dbReference type="Pfam" id="PF00586">
    <property type="entry name" value="AIRS"/>
    <property type="match status" value="1"/>
</dbReference>
<evidence type="ECO:0000259" key="3">
    <source>
        <dbReference type="Pfam" id="PF00586"/>
    </source>
</evidence>
<comment type="function">
    <text evidence="2">Catalyzes the ATP-dependent phosphorylation of thiamine-monophosphate (TMP) to form thiamine-pyrophosphate (TPP), the active form of vitamin B1.</text>
</comment>
<feature type="binding site" evidence="2">
    <location>
        <position position="228"/>
    </location>
    <ligand>
        <name>Mg(2+)</name>
        <dbReference type="ChEBI" id="CHEBI:18420"/>
        <label>3</label>
    </ligand>
</feature>
<evidence type="ECO:0000256" key="2">
    <source>
        <dbReference type="HAMAP-Rule" id="MF_02128"/>
    </source>
</evidence>
<protein>
    <recommendedName>
        <fullName evidence="2">Thiamine-monophosphate kinase</fullName>
        <shortName evidence="2">TMP kinase</shortName>
        <shortName evidence="2">Thiamine-phosphate kinase</shortName>
        <ecNumber evidence="2">2.7.4.16</ecNumber>
    </recommendedName>
</protein>
<comment type="caution">
    <text evidence="2">Lacks conserved residue(s) required for the propagation of feature annotation.</text>
</comment>
<dbReference type="GO" id="GO:0009229">
    <property type="term" value="P:thiamine diphosphate biosynthetic process"/>
    <property type="evidence" value="ECO:0007669"/>
    <property type="project" value="UniProtKB-UniRule"/>
</dbReference>
<dbReference type="InterPro" id="IPR036676">
    <property type="entry name" value="PurM-like_C_sf"/>
</dbReference>
<feature type="binding site" evidence="2">
    <location>
        <position position="231"/>
    </location>
    <ligand>
        <name>Mg(2+)</name>
        <dbReference type="ChEBI" id="CHEBI:18420"/>
        <label>5</label>
    </ligand>
</feature>
<keyword evidence="2" id="KW-0808">Transferase</keyword>
<dbReference type="InterPro" id="IPR016188">
    <property type="entry name" value="PurM-like_N"/>
</dbReference>
<dbReference type="PANTHER" id="PTHR30270">
    <property type="entry name" value="THIAMINE-MONOPHOSPHATE KINASE"/>
    <property type="match status" value="1"/>
</dbReference>
<evidence type="ECO:0000256" key="1">
    <source>
        <dbReference type="ARBA" id="ARBA00022977"/>
    </source>
</evidence>
<accession>A0A1W2A8V4</accession>
<dbReference type="CDD" id="cd02194">
    <property type="entry name" value="ThiL"/>
    <property type="match status" value="1"/>
</dbReference>
<evidence type="ECO:0000313" key="6">
    <source>
        <dbReference type="Proteomes" id="UP000192708"/>
    </source>
</evidence>
<dbReference type="GO" id="GO:0009228">
    <property type="term" value="P:thiamine biosynthetic process"/>
    <property type="evidence" value="ECO:0007669"/>
    <property type="project" value="UniProtKB-KW"/>
</dbReference>
<sequence>MASDKSQQFGEFDLINKYFLRNSLSNPSIDHHHEQVLLGIGDDCALLAPPPSDHMLAVTSDMLVENRHFFSDADPKLLGHKSLAVNLSDLAAMGAKPTAFTLSIALPHINHAWLSAFSEGLHAISDQFHCPLIGGDTTSGPLTIAITAMGYLPKKSALKRSGAKVGDDIWVSGEVGDARYALGIRRGEWPSIRPDASSWTKIALRMDAPQPRVDLGIALRDVAHSAVDISDGLLGDLQHILKASQCQAAIQIDQVPVSTQLQLESQAMRRICSLRGGDDYELCFTAPRQNAAQIEAIGRNLNLRLTKIGNITEAPISSSSNDAIHRMELIDQQGERLPLQEVQMYLKSFDHFDVA</sequence>
<gene>
    <name evidence="2" type="primary">thiL</name>
    <name evidence="5" type="ORF">SAMN06296008_10833</name>
</gene>
<feature type="binding site" evidence="2">
    <location>
        <position position="89"/>
    </location>
    <ligand>
        <name>Mg(2+)</name>
        <dbReference type="ChEBI" id="CHEBI:18420"/>
        <label>3</label>
    </ligand>
</feature>
<dbReference type="GO" id="GO:0000287">
    <property type="term" value="F:magnesium ion binding"/>
    <property type="evidence" value="ECO:0007669"/>
    <property type="project" value="UniProtKB-UniRule"/>
</dbReference>
<feature type="binding site" evidence="2">
    <location>
        <position position="349"/>
    </location>
    <ligand>
        <name>substrate</name>
    </ligand>
</feature>
<feature type="binding site" evidence="2">
    <location>
        <position position="230"/>
    </location>
    <ligand>
        <name>ATP</name>
        <dbReference type="ChEBI" id="CHEBI:30616"/>
    </ligand>
</feature>
<dbReference type="EMBL" id="FWXJ01000008">
    <property type="protein sequence ID" value="SMC57084.1"/>
    <property type="molecule type" value="Genomic_DNA"/>
</dbReference>
<feature type="binding site" evidence="2">
    <location>
        <begin position="135"/>
        <end position="136"/>
    </location>
    <ligand>
        <name>ATP</name>
        <dbReference type="ChEBI" id="CHEBI:30616"/>
    </ligand>
</feature>
<feature type="binding site" evidence="2">
    <location>
        <position position="278"/>
    </location>
    <ligand>
        <name>substrate</name>
    </ligand>
</feature>
<dbReference type="Gene3D" id="3.30.1330.10">
    <property type="entry name" value="PurM-like, N-terminal domain"/>
    <property type="match status" value="1"/>
</dbReference>
<feature type="binding site" evidence="2">
    <location>
        <position position="43"/>
    </location>
    <ligand>
        <name>Mg(2+)</name>
        <dbReference type="ChEBI" id="CHEBI:18420"/>
        <label>3</label>
    </ligand>
</feature>
<dbReference type="AlphaFoldDB" id="A0A1W2A8V4"/>
<dbReference type="PIRSF" id="PIRSF005303">
    <property type="entry name" value="Thiam_monoph_kin"/>
    <property type="match status" value="1"/>
</dbReference>
<keyword evidence="1 2" id="KW-0784">Thiamine biosynthesis</keyword>
<feature type="binding site" evidence="2">
    <location>
        <position position="68"/>
    </location>
    <ligand>
        <name>substrate</name>
    </ligand>
</feature>
<dbReference type="InterPro" id="IPR010918">
    <property type="entry name" value="PurM-like_C_dom"/>
</dbReference>
<comment type="miscellaneous">
    <text evidence="2">Reaction mechanism of ThiL seems to utilize a direct, inline transfer of the gamma-phosphate of ATP to TMP rather than a phosphorylated enzyme intermediate.</text>
</comment>
<dbReference type="InterPro" id="IPR006283">
    <property type="entry name" value="ThiL-like"/>
</dbReference>
<feature type="binding site" evidence="2">
    <location>
        <position position="61"/>
    </location>
    <ligand>
        <name>Mg(2+)</name>
        <dbReference type="ChEBI" id="CHEBI:18420"/>
        <label>2</label>
    </ligand>
</feature>
<dbReference type="Proteomes" id="UP000192708">
    <property type="component" value="Unassembled WGS sequence"/>
</dbReference>
<evidence type="ECO:0000259" key="4">
    <source>
        <dbReference type="Pfam" id="PF02769"/>
    </source>
</evidence>
<feature type="binding site" evidence="2">
    <location>
        <position position="59"/>
    </location>
    <ligand>
        <name>Mg(2+)</name>
        <dbReference type="ChEBI" id="CHEBI:18420"/>
        <label>4</label>
    </ligand>
</feature>
<dbReference type="SUPFAM" id="SSF55326">
    <property type="entry name" value="PurM N-terminal domain-like"/>
    <property type="match status" value="1"/>
</dbReference>
<dbReference type="InterPro" id="IPR036921">
    <property type="entry name" value="PurM-like_N_sf"/>
</dbReference>
<comment type="catalytic activity">
    <reaction evidence="2">
        <text>thiamine phosphate + ATP = thiamine diphosphate + ADP</text>
        <dbReference type="Rhea" id="RHEA:15913"/>
        <dbReference type="ChEBI" id="CHEBI:30616"/>
        <dbReference type="ChEBI" id="CHEBI:37575"/>
        <dbReference type="ChEBI" id="CHEBI:58937"/>
        <dbReference type="ChEBI" id="CHEBI:456216"/>
        <dbReference type="EC" id="2.7.4.16"/>
    </reaction>
</comment>
<keyword evidence="2" id="KW-0460">Magnesium</keyword>
<keyword evidence="2" id="KW-0547">Nucleotide-binding</keyword>
<proteinExistence type="inferred from homology"/>
<dbReference type="HAMAP" id="MF_02128">
    <property type="entry name" value="TMP_kinase"/>
    <property type="match status" value="1"/>
</dbReference>
<reference evidence="5 6" key="1">
    <citation type="submission" date="2017-04" db="EMBL/GenBank/DDBJ databases">
        <authorList>
            <person name="Afonso C.L."/>
            <person name="Miller P.J."/>
            <person name="Scott M.A."/>
            <person name="Spackman E."/>
            <person name="Goraichik I."/>
            <person name="Dimitrov K.M."/>
            <person name="Suarez D.L."/>
            <person name="Swayne D.E."/>
        </authorList>
    </citation>
    <scope>NUCLEOTIDE SEQUENCE [LARGE SCALE GENOMIC DNA]</scope>
    <source>
        <strain evidence="5 6">VK13</strain>
    </source>
</reference>
<feature type="binding site" evidence="2">
    <location>
        <position position="60"/>
    </location>
    <ligand>
        <name>Mg(2+)</name>
        <dbReference type="ChEBI" id="CHEBI:18420"/>
        <label>1</label>
    </ligand>
</feature>
<feature type="binding site" evidence="2">
    <location>
        <position position="43"/>
    </location>
    <ligand>
        <name>Mg(2+)</name>
        <dbReference type="ChEBI" id="CHEBI:18420"/>
        <label>4</label>
    </ligand>
</feature>
<dbReference type="GO" id="GO:0009030">
    <property type="term" value="F:thiamine-phosphate kinase activity"/>
    <property type="evidence" value="ECO:0007669"/>
    <property type="project" value="UniProtKB-UniRule"/>
</dbReference>
<feature type="domain" description="PurM-like N-terminal" evidence="3">
    <location>
        <begin position="41"/>
        <end position="151"/>
    </location>
</feature>
<keyword evidence="2" id="KW-0067">ATP-binding</keyword>
<dbReference type="OrthoDB" id="9802811at2"/>
<dbReference type="Gene3D" id="3.90.650.10">
    <property type="entry name" value="PurM-like C-terminal domain"/>
    <property type="match status" value="1"/>
</dbReference>
<dbReference type="EC" id="2.7.4.16" evidence="2"/>
<dbReference type="Pfam" id="PF02769">
    <property type="entry name" value="AIRS_C"/>
    <property type="match status" value="1"/>
</dbReference>
<comment type="similarity">
    <text evidence="2">Belongs to the thiamine-monophosphate kinase family.</text>
</comment>
<keyword evidence="2 5" id="KW-0418">Kinase</keyword>
<dbReference type="GO" id="GO:0005524">
    <property type="term" value="F:ATP binding"/>
    <property type="evidence" value="ECO:0007669"/>
    <property type="project" value="UniProtKB-UniRule"/>
</dbReference>